<keyword evidence="2" id="KW-0812">Transmembrane</keyword>
<sequence>MRPHLTKRVLDLSLSTVALVLSLPIQAIIALLIWARMGTPVLFRQERAGIGGAPFTMIKFRTMLPAPVGASAGFDDANRLTRLGALLRGSSLDELPTLFNVLKGDMSIVGPRPLPTEYSVQYTPDQRRREEVLPGITGLTQVGGRNTLSWAERFDLDVRYVDSQSLKLDLSILLKTIGVLFRREGPAYGGGVTSAPFEGERP</sequence>
<dbReference type="RefSeq" id="WP_309966976.1">
    <property type="nucleotide sequence ID" value="NZ_JAVDWH010000001.1"/>
</dbReference>
<evidence type="ECO:0000256" key="1">
    <source>
        <dbReference type="ARBA" id="ARBA00006464"/>
    </source>
</evidence>
<feature type="transmembrane region" description="Helical" evidence="2">
    <location>
        <begin position="12"/>
        <end position="35"/>
    </location>
</feature>
<feature type="domain" description="Bacterial sugar transferase" evidence="3">
    <location>
        <begin position="7"/>
        <end position="181"/>
    </location>
</feature>
<protein>
    <submittedName>
        <fullName evidence="4">Lipopolysaccharide/colanic/teichoic acid biosynthesis glycosyltransferase</fullName>
    </submittedName>
</protein>
<keyword evidence="2" id="KW-0472">Membrane</keyword>
<dbReference type="Proteomes" id="UP001257739">
    <property type="component" value="Unassembled WGS sequence"/>
</dbReference>
<dbReference type="PANTHER" id="PTHR30576:SF8">
    <property type="entry name" value="UNDECAPRENYL-PHOSPHATE GALACTOSE PHOSPHOTRANSFERASE"/>
    <property type="match status" value="1"/>
</dbReference>
<keyword evidence="5" id="KW-1185">Reference proteome</keyword>
<dbReference type="PANTHER" id="PTHR30576">
    <property type="entry name" value="COLANIC BIOSYNTHESIS UDP-GLUCOSE LIPID CARRIER TRANSFERASE"/>
    <property type="match status" value="1"/>
</dbReference>
<name>A0ABU1UL90_9ACTN</name>
<evidence type="ECO:0000259" key="3">
    <source>
        <dbReference type="Pfam" id="PF02397"/>
    </source>
</evidence>
<proteinExistence type="inferred from homology"/>
<accession>A0ABU1UL90</accession>
<reference evidence="4 5" key="1">
    <citation type="submission" date="2023-07" db="EMBL/GenBank/DDBJ databases">
        <title>Sorghum-associated microbial communities from plants grown in Nebraska, USA.</title>
        <authorList>
            <person name="Schachtman D."/>
        </authorList>
    </citation>
    <scope>NUCLEOTIDE SEQUENCE [LARGE SCALE GENOMIC DNA]</scope>
    <source>
        <strain evidence="4 5">BE248</strain>
    </source>
</reference>
<comment type="similarity">
    <text evidence="1">Belongs to the bacterial sugar transferase family.</text>
</comment>
<gene>
    <name evidence="4" type="ORF">J2X11_000775</name>
</gene>
<comment type="caution">
    <text evidence="4">The sequence shown here is derived from an EMBL/GenBank/DDBJ whole genome shotgun (WGS) entry which is preliminary data.</text>
</comment>
<evidence type="ECO:0000313" key="4">
    <source>
        <dbReference type="EMBL" id="MDR7085936.1"/>
    </source>
</evidence>
<organism evidence="4 5">
    <name type="scientific">Aeromicrobium panaciterrae</name>
    <dbReference type="NCBI Taxonomy" id="363861"/>
    <lineage>
        <taxon>Bacteria</taxon>
        <taxon>Bacillati</taxon>
        <taxon>Actinomycetota</taxon>
        <taxon>Actinomycetes</taxon>
        <taxon>Propionibacteriales</taxon>
        <taxon>Nocardioidaceae</taxon>
        <taxon>Aeromicrobium</taxon>
    </lineage>
</organism>
<dbReference type="InterPro" id="IPR003362">
    <property type="entry name" value="Bact_transf"/>
</dbReference>
<evidence type="ECO:0000256" key="2">
    <source>
        <dbReference type="SAM" id="Phobius"/>
    </source>
</evidence>
<dbReference type="EMBL" id="JAVDWH010000001">
    <property type="protein sequence ID" value="MDR7085936.1"/>
    <property type="molecule type" value="Genomic_DNA"/>
</dbReference>
<keyword evidence="2" id="KW-1133">Transmembrane helix</keyword>
<evidence type="ECO:0000313" key="5">
    <source>
        <dbReference type="Proteomes" id="UP001257739"/>
    </source>
</evidence>
<dbReference type="Pfam" id="PF02397">
    <property type="entry name" value="Bac_transf"/>
    <property type="match status" value="1"/>
</dbReference>